<keyword evidence="3" id="KW-1185">Reference proteome</keyword>
<evidence type="ECO:0000313" key="2">
    <source>
        <dbReference type="EMBL" id="RUS30563.1"/>
    </source>
</evidence>
<feature type="domain" description="Exportin-5 C-terminal" evidence="1">
    <location>
        <begin position="3"/>
        <end position="143"/>
    </location>
</feature>
<evidence type="ECO:0000259" key="1">
    <source>
        <dbReference type="Pfam" id="PF19273"/>
    </source>
</evidence>
<dbReference type="AlphaFoldDB" id="A0A433QL93"/>
<comment type="caution">
    <text evidence="2">The sequence shown here is derived from an EMBL/GenBank/DDBJ whole genome shotgun (WGS) entry which is preliminary data.</text>
</comment>
<protein>
    <recommendedName>
        <fullName evidence="1">Exportin-5 C-terminal domain-containing protein</fullName>
    </recommendedName>
</protein>
<gene>
    <name evidence="2" type="ORF">BC938DRAFT_479237</name>
</gene>
<evidence type="ECO:0000313" key="3">
    <source>
        <dbReference type="Proteomes" id="UP000274822"/>
    </source>
</evidence>
<dbReference type="InterPro" id="IPR011989">
    <property type="entry name" value="ARM-like"/>
</dbReference>
<sequence>MFIIKHQLSVIAAYGDMLSVYPNSLLRVLDQAFTFVTRHSNANDMVEIHANIEIRSKASATLIKLGCSMPDVLLSIYDGIASSINNLITNGKVALKEKARLLEFLLTICHCSKAPLEWKIAIFNTIVVPVVAEWNSVKTAGILTSTATFMDEVGITALNSYGTLLMVGFSNKSIHE</sequence>
<name>A0A433QL93_9FUNG</name>
<dbReference type="InterPro" id="IPR045478">
    <property type="entry name" value="Exportin-5_C"/>
</dbReference>
<dbReference type="Gene3D" id="1.25.10.10">
    <property type="entry name" value="Leucine-rich Repeat Variant"/>
    <property type="match status" value="1"/>
</dbReference>
<reference evidence="2 3" key="1">
    <citation type="journal article" date="2018" name="New Phytol.">
        <title>Phylogenomics of Endogonaceae and evolution of mycorrhizas within Mucoromycota.</title>
        <authorList>
            <person name="Chang Y."/>
            <person name="Desiro A."/>
            <person name="Na H."/>
            <person name="Sandor L."/>
            <person name="Lipzen A."/>
            <person name="Clum A."/>
            <person name="Barry K."/>
            <person name="Grigoriev I.V."/>
            <person name="Martin F.M."/>
            <person name="Stajich J.E."/>
            <person name="Smith M.E."/>
            <person name="Bonito G."/>
            <person name="Spatafora J.W."/>
        </authorList>
    </citation>
    <scope>NUCLEOTIDE SEQUENCE [LARGE SCALE GENOMIC DNA]</scope>
    <source>
        <strain evidence="2 3">AD002</strain>
    </source>
</reference>
<organism evidence="2 3">
    <name type="scientific">Jimgerdemannia flammicorona</name>
    <dbReference type="NCBI Taxonomy" id="994334"/>
    <lineage>
        <taxon>Eukaryota</taxon>
        <taxon>Fungi</taxon>
        <taxon>Fungi incertae sedis</taxon>
        <taxon>Mucoromycota</taxon>
        <taxon>Mucoromycotina</taxon>
        <taxon>Endogonomycetes</taxon>
        <taxon>Endogonales</taxon>
        <taxon>Endogonaceae</taxon>
        <taxon>Jimgerdemannia</taxon>
    </lineage>
</organism>
<dbReference type="EMBL" id="RBNJ01003746">
    <property type="protein sequence ID" value="RUS30563.1"/>
    <property type="molecule type" value="Genomic_DNA"/>
</dbReference>
<proteinExistence type="predicted"/>
<dbReference type="Proteomes" id="UP000274822">
    <property type="component" value="Unassembled WGS sequence"/>
</dbReference>
<dbReference type="Pfam" id="PF19273">
    <property type="entry name" value="Exportin-5"/>
    <property type="match status" value="1"/>
</dbReference>
<accession>A0A433QL93</accession>